<protein>
    <submittedName>
        <fullName evidence="2">Terpene synthase family protein</fullName>
    </submittedName>
</protein>
<dbReference type="InterPro" id="IPR008949">
    <property type="entry name" value="Isoprenoid_synthase_dom_sf"/>
</dbReference>
<organism evidence="2 3">
    <name type="scientific">Streptomyces flaveolus</name>
    <dbReference type="NCBI Taxonomy" id="67297"/>
    <lineage>
        <taxon>Bacteria</taxon>
        <taxon>Bacillati</taxon>
        <taxon>Actinomycetota</taxon>
        <taxon>Actinomycetes</taxon>
        <taxon>Kitasatosporales</taxon>
        <taxon>Streptomycetaceae</taxon>
        <taxon>Streptomyces</taxon>
    </lineage>
</organism>
<accession>A0ABV1VK00</accession>
<dbReference type="RefSeq" id="WP_350720741.1">
    <property type="nucleotide sequence ID" value="NZ_JBEPCO010000021.1"/>
</dbReference>
<evidence type="ECO:0000313" key="2">
    <source>
        <dbReference type="EMBL" id="MER6906819.1"/>
    </source>
</evidence>
<dbReference type="EMBL" id="JBEPCV010000025">
    <property type="protein sequence ID" value="MER6906819.1"/>
    <property type="molecule type" value="Genomic_DNA"/>
</dbReference>
<reference evidence="2 3" key="1">
    <citation type="submission" date="2024-06" db="EMBL/GenBank/DDBJ databases">
        <title>The Natural Products Discovery Center: Release of the First 8490 Sequenced Strains for Exploring Actinobacteria Biosynthetic Diversity.</title>
        <authorList>
            <person name="Kalkreuter E."/>
            <person name="Kautsar S.A."/>
            <person name="Yang D."/>
            <person name="Bader C.D."/>
            <person name="Teijaro C.N."/>
            <person name="Fluegel L."/>
            <person name="Davis C.M."/>
            <person name="Simpson J.R."/>
            <person name="Lauterbach L."/>
            <person name="Steele A.D."/>
            <person name="Gui C."/>
            <person name="Meng S."/>
            <person name="Li G."/>
            <person name="Viehrig K."/>
            <person name="Ye F."/>
            <person name="Su P."/>
            <person name="Kiefer A.F."/>
            <person name="Nichols A."/>
            <person name="Cepeda A.J."/>
            <person name="Yan W."/>
            <person name="Fan B."/>
            <person name="Jiang Y."/>
            <person name="Adhikari A."/>
            <person name="Zheng C.-J."/>
            <person name="Schuster L."/>
            <person name="Cowan T.M."/>
            <person name="Smanski M.J."/>
            <person name="Chevrette M.G."/>
            <person name="De Carvalho L.P.S."/>
            <person name="Shen B."/>
        </authorList>
    </citation>
    <scope>NUCLEOTIDE SEQUENCE [LARGE SCALE GENOMIC DNA]</scope>
    <source>
        <strain evidence="2 3">NPDC000632</strain>
    </source>
</reference>
<comment type="caution">
    <text evidence="2">The sequence shown here is derived from an EMBL/GenBank/DDBJ whole genome shotgun (WGS) entry which is preliminary data.</text>
</comment>
<feature type="compositionally biased region" description="Polar residues" evidence="1">
    <location>
        <begin position="100"/>
        <end position="117"/>
    </location>
</feature>
<gene>
    <name evidence="2" type="ORF">ABT322_24390</name>
</gene>
<dbReference type="Gene3D" id="1.10.600.10">
    <property type="entry name" value="Farnesyl Diphosphate Synthase"/>
    <property type="match status" value="1"/>
</dbReference>
<dbReference type="Pfam" id="PF19086">
    <property type="entry name" value="Terpene_syn_C_2"/>
    <property type="match status" value="1"/>
</dbReference>
<dbReference type="Proteomes" id="UP001490330">
    <property type="component" value="Unassembled WGS sequence"/>
</dbReference>
<keyword evidence="3" id="KW-1185">Reference proteome</keyword>
<name>A0ABV1VK00_9ACTN</name>
<sequence>MSTVCWYNGVYGFHRDKASGEVCNLIAAMMAHEGKSSVRAVTFLVARINTDMTALDCMAQSAGRAPAASPSRPGPARVPEGPTGWAPPPPACPPTSSSGNPQAQPTPVPQELSSSEARVSRIPGPRSMWCAAAFSERRCPCALPGRDR</sequence>
<proteinExistence type="predicted"/>
<evidence type="ECO:0000256" key="1">
    <source>
        <dbReference type="SAM" id="MobiDB-lite"/>
    </source>
</evidence>
<evidence type="ECO:0000313" key="3">
    <source>
        <dbReference type="Proteomes" id="UP001490330"/>
    </source>
</evidence>
<feature type="compositionally biased region" description="Low complexity" evidence="1">
    <location>
        <begin position="61"/>
        <end position="84"/>
    </location>
</feature>
<feature type="region of interest" description="Disordered" evidence="1">
    <location>
        <begin position="60"/>
        <end position="121"/>
    </location>
</feature>